<evidence type="ECO:0000313" key="2">
    <source>
        <dbReference type="Proteomes" id="UP000077763"/>
    </source>
</evidence>
<gene>
    <name evidence="1" type="ORF">A1353_14850</name>
</gene>
<reference evidence="1 2" key="1">
    <citation type="submission" date="2016-03" db="EMBL/GenBank/DDBJ databases">
        <authorList>
            <person name="Ploux O."/>
        </authorList>
    </citation>
    <scope>NUCLEOTIDE SEQUENCE [LARGE SCALE GENOMIC DNA]</scope>
    <source>
        <strain evidence="1 2">R-45371</strain>
    </source>
</reference>
<proteinExistence type="predicted"/>
<dbReference type="EMBL" id="LUUH01000060">
    <property type="protein sequence ID" value="OAI02936.1"/>
    <property type="molecule type" value="Genomic_DNA"/>
</dbReference>
<sequence>MYMVMYTKLKVHFQQCDMCCWKMLELYRRFFPGDDVLWIPKTGSAFLSNLRRREWTFIKFHPSIDCTFRFFIAFAQIVDLKKCFAHCLSFMFLSKTASRSIMMGLNTD</sequence>
<dbReference type="Proteomes" id="UP000077763">
    <property type="component" value="Unassembled WGS sequence"/>
</dbReference>
<organism evidence="1 2">
    <name type="scientific">Methylomonas methanica</name>
    <dbReference type="NCBI Taxonomy" id="421"/>
    <lineage>
        <taxon>Bacteria</taxon>
        <taxon>Pseudomonadati</taxon>
        <taxon>Pseudomonadota</taxon>
        <taxon>Gammaproteobacteria</taxon>
        <taxon>Methylococcales</taxon>
        <taxon>Methylococcaceae</taxon>
        <taxon>Methylomonas</taxon>
    </lineage>
</organism>
<comment type="caution">
    <text evidence="1">The sequence shown here is derived from an EMBL/GenBank/DDBJ whole genome shotgun (WGS) entry which is preliminary data.</text>
</comment>
<dbReference type="AlphaFoldDB" id="A0A177MB33"/>
<accession>A0A177MB33</accession>
<protein>
    <submittedName>
        <fullName evidence="1">Uncharacterized protein</fullName>
    </submittedName>
</protein>
<evidence type="ECO:0000313" key="1">
    <source>
        <dbReference type="EMBL" id="OAI02936.1"/>
    </source>
</evidence>
<name>A0A177MB33_METMH</name>